<comment type="caution">
    <text evidence="7">The sequence shown here is derived from an EMBL/GenBank/DDBJ whole genome shotgun (WGS) entry which is preliminary data.</text>
</comment>
<organism evidence="7 8">
    <name type="scientific">Pleurotus eryngii</name>
    <name type="common">Boletus of the steppes</name>
    <dbReference type="NCBI Taxonomy" id="5323"/>
    <lineage>
        <taxon>Eukaryota</taxon>
        <taxon>Fungi</taxon>
        <taxon>Dikarya</taxon>
        <taxon>Basidiomycota</taxon>
        <taxon>Agaricomycotina</taxon>
        <taxon>Agaricomycetes</taxon>
        <taxon>Agaricomycetidae</taxon>
        <taxon>Agaricales</taxon>
        <taxon>Pleurotineae</taxon>
        <taxon>Pleurotaceae</taxon>
        <taxon>Pleurotus</taxon>
    </lineage>
</organism>
<proteinExistence type="predicted"/>
<evidence type="ECO:0000313" key="8">
    <source>
        <dbReference type="Proteomes" id="UP000807025"/>
    </source>
</evidence>
<comment type="subcellular location">
    <subcellularLocation>
        <location evidence="1">Nucleus</location>
    </subcellularLocation>
</comment>
<dbReference type="PANTHER" id="PTHR33572">
    <property type="entry name" value="SPORE DEVELOPMENT REGULATOR VOSA"/>
    <property type="match status" value="1"/>
</dbReference>
<accession>A0A9P5ZRP1</accession>
<dbReference type="EMBL" id="MU154626">
    <property type="protein sequence ID" value="KAF9491129.1"/>
    <property type="molecule type" value="Genomic_DNA"/>
</dbReference>
<keyword evidence="2" id="KW-0749">Sporulation</keyword>
<keyword evidence="3" id="KW-0805">Transcription regulation</keyword>
<keyword evidence="4" id="KW-0804">Transcription</keyword>
<dbReference type="OrthoDB" id="5599552at2759"/>
<gene>
    <name evidence="7" type="ORF">BDN71DRAFT_102073</name>
</gene>
<dbReference type="PROSITE" id="PS51821">
    <property type="entry name" value="VELVET"/>
    <property type="match status" value="1"/>
</dbReference>
<dbReference type="AlphaFoldDB" id="A0A9P5ZRP1"/>
<dbReference type="InterPro" id="IPR038491">
    <property type="entry name" value="Velvet_dom_sf"/>
</dbReference>
<evidence type="ECO:0000259" key="6">
    <source>
        <dbReference type="PROSITE" id="PS51821"/>
    </source>
</evidence>
<dbReference type="GO" id="GO:0030435">
    <property type="term" value="P:sporulation resulting in formation of a cellular spore"/>
    <property type="evidence" value="ECO:0007669"/>
    <property type="project" value="UniProtKB-KW"/>
</dbReference>
<protein>
    <recommendedName>
        <fullName evidence="6">Velvet domain-containing protein</fullName>
    </recommendedName>
</protein>
<dbReference type="Gene3D" id="2.60.40.3960">
    <property type="entry name" value="Velvet domain"/>
    <property type="match status" value="1"/>
</dbReference>
<evidence type="ECO:0000256" key="1">
    <source>
        <dbReference type="ARBA" id="ARBA00004123"/>
    </source>
</evidence>
<name>A0A9P5ZRP1_PLEER</name>
<dbReference type="InterPro" id="IPR021740">
    <property type="entry name" value="Velvet"/>
</dbReference>
<sequence length="153" mass="16579">MLPTGRSTLLPRSEFYHHHDQTPEVWFSLLLLPCSVLRDTTSALTRPPGYNTSQVDARNDMEAHPHGHQGRGHGHGYGVVPGVGVGSAMAVGGTASGMGVGGGTLEYELTVRQEPKQARMCGIGGKADRRPIDPPPIVQLRVIDPSHRRRLYI</sequence>
<keyword evidence="5" id="KW-0539">Nucleus</keyword>
<evidence type="ECO:0000256" key="3">
    <source>
        <dbReference type="ARBA" id="ARBA00023015"/>
    </source>
</evidence>
<dbReference type="PANTHER" id="PTHR33572:SF18">
    <property type="entry name" value="SPORE DEVELOPMENT REGULATOR VOSA"/>
    <property type="match status" value="1"/>
</dbReference>
<dbReference type="Pfam" id="PF11754">
    <property type="entry name" value="Velvet"/>
    <property type="match status" value="1"/>
</dbReference>
<evidence type="ECO:0000313" key="7">
    <source>
        <dbReference type="EMBL" id="KAF9491129.1"/>
    </source>
</evidence>
<dbReference type="GO" id="GO:0005634">
    <property type="term" value="C:nucleus"/>
    <property type="evidence" value="ECO:0007669"/>
    <property type="project" value="UniProtKB-SubCell"/>
</dbReference>
<keyword evidence="8" id="KW-1185">Reference proteome</keyword>
<evidence type="ECO:0000256" key="4">
    <source>
        <dbReference type="ARBA" id="ARBA00023163"/>
    </source>
</evidence>
<evidence type="ECO:0000256" key="5">
    <source>
        <dbReference type="ARBA" id="ARBA00023242"/>
    </source>
</evidence>
<dbReference type="Proteomes" id="UP000807025">
    <property type="component" value="Unassembled WGS sequence"/>
</dbReference>
<feature type="domain" description="Velvet" evidence="6">
    <location>
        <begin position="102"/>
        <end position="153"/>
    </location>
</feature>
<reference evidence="7" key="1">
    <citation type="submission" date="2020-11" db="EMBL/GenBank/DDBJ databases">
        <authorList>
            <consortium name="DOE Joint Genome Institute"/>
            <person name="Ahrendt S."/>
            <person name="Riley R."/>
            <person name="Andreopoulos W."/>
            <person name="Labutti K."/>
            <person name="Pangilinan J."/>
            <person name="Ruiz-Duenas F.J."/>
            <person name="Barrasa J.M."/>
            <person name="Sanchez-Garcia M."/>
            <person name="Camarero S."/>
            <person name="Miyauchi S."/>
            <person name="Serrano A."/>
            <person name="Linde D."/>
            <person name="Babiker R."/>
            <person name="Drula E."/>
            <person name="Ayuso-Fernandez I."/>
            <person name="Pacheco R."/>
            <person name="Padilla G."/>
            <person name="Ferreira P."/>
            <person name="Barriuso J."/>
            <person name="Kellner H."/>
            <person name="Castanera R."/>
            <person name="Alfaro M."/>
            <person name="Ramirez L."/>
            <person name="Pisabarro A.G."/>
            <person name="Kuo A."/>
            <person name="Tritt A."/>
            <person name="Lipzen A."/>
            <person name="He G."/>
            <person name="Yan M."/>
            <person name="Ng V."/>
            <person name="Cullen D."/>
            <person name="Martin F."/>
            <person name="Rosso M.-N."/>
            <person name="Henrissat B."/>
            <person name="Hibbett D."/>
            <person name="Martinez A.T."/>
            <person name="Grigoriev I.V."/>
        </authorList>
    </citation>
    <scope>NUCLEOTIDE SEQUENCE</scope>
    <source>
        <strain evidence="7">ATCC 90797</strain>
    </source>
</reference>
<evidence type="ECO:0000256" key="2">
    <source>
        <dbReference type="ARBA" id="ARBA00022969"/>
    </source>
</evidence>
<dbReference type="InterPro" id="IPR037525">
    <property type="entry name" value="Velvet_dom"/>
</dbReference>